<evidence type="ECO:0000256" key="1">
    <source>
        <dbReference type="SAM" id="MobiDB-lite"/>
    </source>
</evidence>
<dbReference type="InterPro" id="IPR005546">
    <property type="entry name" value="Autotransporte_beta"/>
</dbReference>
<proteinExistence type="predicted"/>
<dbReference type="InterPro" id="IPR030895">
    <property type="entry name" value="T5SS_PEPC_rpt"/>
</dbReference>
<comment type="caution">
    <text evidence="3">The sequence shown here is derived from an EMBL/GenBank/DDBJ whole genome shotgun (WGS) entry which is preliminary data.</text>
</comment>
<dbReference type="NCBIfam" id="TIGR01414">
    <property type="entry name" value="autotrans_barl"/>
    <property type="match status" value="1"/>
</dbReference>
<dbReference type="AlphaFoldDB" id="A0A327KX77"/>
<dbReference type="NCBIfam" id="TIGR04393">
    <property type="entry name" value="rpt_T5SS_PEPC"/>
    <property type="match status" value="4"/>
</dbReference>
<evidence type="ECO:0000259" key="2">
    <source>
        <dbReference type="PROSITE" id="PS51208"/>
    </source>
</evidence>
<dbReference type="Proteomes" id="UP000249130">
    <property type="component" value="Unassembled WGS sequence"/>
</dbReference>
<evidence type="ECO:0000313" key="3">
    <source>
        <dbReference type="EMBL" id="RAI42634.1"/>
    </source>
</evidence>
<dbReference type="OrthoDB" id="7872833at2"/>
<dbReference type="Gene3D" id="2.40.128.130">
    <property type="entry name" value="Autotransporter beta-domain"/>
    <property type="match status" value="1"/>
</dbReference>
<evidence type="ECO:0000313" key="4">
    <source>
        <dbReference type="Proteomes" id="UP000249130"/>
    </source>
</evidence>
<feature type="domain" description="Autotransporter" evidence="2">
    <location>
        <begin position="982"/>
        <end position="1258"/>
    </location>
</feature>
<dbReference type="EMBL" id="NPEX01000138">
    <property type="protein sequence ID" value="RAI42634.1"/>
    <property type="molecule type" value="Genomic_DNA"/>
</dbReference>
<sequence>MTKAERGGRPLPIGLATSCTTKFVRERRSIRRAQWGRSMKGFDHAGRDAAASERKWSPATASRGHRLPRNLPALSILFASTALVSPVVAADVTWIGPGTDWFSGSNWSGGTTPGTSATAVVDGAVTATISGQSATVDSVQLGTTATAPALAIANGGGLITNGWDNVGNAVGSNATVTVSGAGSSWTSTWGILVGVEGTGRVDVSGGATVESSALHLGRLGTGNGTVTIDGAGSSWTVSSTVGVGYEGIGSMTLSNGGAADLGALQIGMYSGASGTVRVESGATLDTTAASYLGNQANATGEATITGTGSRWTSAGMLYLGLSGSGTLTVADHATASFASMDIGRNAGATGTLRVESGGSLTATGVTTAGYSADGTGSITVTGSGSSATFDALSLGYGGSGSLTVTGGATVTARTLSGAEGSGGSATVTVSGAGSHFTATEGAFVGNSAAGSAGTITVQGGGTFETGYGFYLYGGSTVAVTGAGSQVLVGTAHPGTPDSFVASDGWLSISDATVTVSNGARLEADGVYVQGSPGSGAATMTVTGAGTVLDGHLVIYVGGNGNGTAGDGALTISDGATATASIFGTGVDAGRTGTLLLTGAGSSLTTVPHGSYLGNAYAGSYGNGTIVVQEGAALHVANELRIAYVAGSTGKLVIGAEQGQAAVAPGTVTADHGVVFGAGGGELVFNHTSSNYLFSPSITGTGTIKAIAGTTTLTGDSSGFTGTLDVTGGILRVSGAIGAVAQVDSGATLTGSGTVGGVTALARSTITPGSSPGTLTVTGNYLQAAGSTYKAELAPGSATSDLIAVGGTATIAGGAVLELTRYGSGPFSIGTRYTLLTAAGGLTGSYAVTGDMAASAFYSWLVGYDATSVYVDAVQTRAFTAAAATRNQLAVAGTLQALPAGGALRDAVGGIPTDVQARSAFDQLSGDVHASIAGAMVEDSRFVRNAAIDRVRAATGGAGAGAGTSVACGNAPASAVVDARAAAGCRATAVWAQGYGTWGRTDGNGNAGGLSHDAGGFLVGADASVLDTWRFGLVVGYGHASYGVSDRRASGSSDNYGVGLYGGTQLGALGLRLGTAYTFSDVSTSRSVAFPGFYESLTGRWDAHTVQAFGDVGYRIGVGRLAFEPFAGLAYVRVDGDRFTEQGGGAALTGKAASPDIGLSTLGLRVATDVVLGAHTVTASGTLGWRHAFGDVTPTATMSFAGSAPFGVAGLPIARDAALVEAGLSTALTATMSLGLSYTGQFGDAMRSQGARGSLTVRF</sequence>
<name>A0A327KX77_9BRAD</name>
<dbReference type="InterPro" id="IPR011050">
    <property type="entry name" value="Pectin_lyase_fold/virulence"/>
</dbReference>
<protein>
    <recommendedName>
        <fullName evidence="2">Autotransporter domain-containing protein</fullName>
    </recommendedName>
</protein>
<keyword evidence="4" id="KW-1185">Reference proteome</keyword>
<dbReference type="InterPro" id="IPR036709">
    <property type="entry name" value="Autotransporte_beta_dom_sf"/>
</dbReference>
<feature type="region of interest" description="Disordered" evidence="1">
    <location>
        <begin position="41"/>
        <end position="64"/>
    </location>
</feature>
<dbReference type="PROSITE" id="PS51208">
    <property type="entry name" value="AUTOTRANSPORTER"/>
    <property type="match status" value="1"/>
</dbReference>
<dbReference type="SUPFAM" id="SSF103515">
    <property type="entry name" value="Autotransporter"/>
    <property type="match status" value="1"/>
</dbReference>
<dbReference type="InterPro" id="IPR006315">
    <property type="entry name" value="OM_autotransptr_brl_dom"/>
</dbReference>
<organism evidence="3 4">
    <name type="scientific">Rhodoplanes roseus</name>
    <dbReference type="NCBI Taxonomy" id="29409"/>
    <lineage>
        <taxon>Bacteria</taxon>
        <taxon>Pseudomonadati</taxon>
        <taxon>Pseudomonadota</taxon>
        <taxon>Alphaproteobacteria</taxon>
        <taxon>Hyphomicrobiales</taxon>
        <taxon>Nitrobacteraceae</taxon>
        <taxon>Rhodoplanes</taxon>
    </lineage>
</organism>
<accession>A0A327KX77</accession>
<dbReference type="GO" id="GO:0019867">
    <property type="term" value="C:outer membrane"/>
    <property type="evidence" value="ECO:0007669"/>
    <property type="project" value="InterPro"/>
</dbReference>
<dbReference type="Pfam" id="PF03797">
    <property type="entry name" value="Autotransporter"/>
    <property type="match status" value="1"/>
</dbReference>
<dbReference type="SUPFAM" id="SSF51126">
    <property type="entry name" value="Pectin lyase-like"/>
    <property type="match status" value="1"/>
</dbReference>
<feature type="compositionally biased region" description="Basic and acidic residues" evidence="1">
    <location>
        <begin position="41"/>
        <end position="56"/>
    </location>
</feature>
<reference evidence="3 4" key="1">
    <citation type="submission" date="2017-07" db="EMBL/GenBank/DDBJ databases">
        <title>Draft Genome Sequences of Select Purple Nonsulfur Bacteria.</title>
        <authorList>
            <person name="Lasarre B."/>
            <person name="Mckinlay J.B."/>
        </authorList>
    </citation>
    <scope>NUCLEOTIDE SEQUENCE [LARGE SCALE GENOMIC DNA]</scope>
    <source>
        <strain evidence="3 4">DSM 5909</strain>
    </source>
</reference>
<gene>
    <name evidence="3" type="ORF">CH341_18575</name>
</gene>
<dbReference type="SMART" id="SM00869">
    <property type="entry name" value="Autotransporter"/>
    <property type="match status" value="1"/>
</dbReference>